<dbReference type="InterPro" id="IPR029044">
    <property type="entry name" value="Nucleotide-diphossugar_trans"/>
</dbReference>
<comment type="pathway">
    <text evidence="2 7">Isoprenoid biosynthesis; isopentenyl diphosphate biosynthesis via DXP pathway; isopentenyl diphosphate from 1-deoxy-D-xylulose 5-phosphate: step 2/6.</text>
</comment>
<dbReference type="EC" id="2.7.7.60" evidence="7"/>
<dbReference type="InterPro" id="IPR001228">
    <property type="entry name" value="IspD"/>
</dbReference>
<keyword evidence="9" id="KW-1185">Reference proteome</keyword>
<comment type="similarity">
    <text evidence="3 7">Belongs to the IspD/TarI cytidylyltransferase family. IspD subfamily.</text>
</comment>
<evidence type="ECO:0000256" key="3">
    <source>
        <dbReference type="ARBA" id="ARBA00009789"/>
    </source>
</evidence>
<dbReference type="CDD" id="cd02516">
    <property type="entry name" value="CDP-ME_synthetase"/>
    <property type="match status" value="1"/>
</dbReference>
<evidence type="ECO:0000256" key="4">
    <source>
        <dbReference type="ARBA" id="ARBA00022679"/>
    </source>
</evidence>
<dbReference type="STRING" id="115783.SAMN02745119_01033"/>
<evidence type="ECO:0000313" key="9">
    <source>
        <dbReference type="Proteomes" id="UP000190102"/>
    </source>
</evidence>
<dbReference type="OrthoDB" id="9804336at2"/>
<dbReference type="PANTHER" id="PTHR32125:SF4">
    <property type="entry name" value="2-C-METHYL-D-ERYTHRITOL 4-PHOSPHATE CYTIDYLYLTRANSFERASE, CHLOROPLASTIC"/>
    <property type="match status" value="1"/>
</dbReference>
<dbReference type="PANTHER" id="PTHR32125">
    <property type="entry name" value="2-C-METHYL-D-ERYTHRITOL 4-PHOSPHATE CYTIDYLYLTRANSFERASE, CHLOROPLASTIC"/>
    <property type="match status" value="1"/>
</dbReference>
<dbReference type="InterPro" id="IPR018294">
    <property type="entry name" value="ISPD_synthase_CS"/>
</dbReference>
<keyword evidence="5 7" id="KW-0548">Nucleotidyltransferase</keyword>
<sequence length="238" mass="25923">MSKPRAFALIPAAGMGKRMGASMNKQYLQLGGKPIVARTLQVFQDSPLISGIILVIPEDEIPYCRREVVEKYQLTKVLDVVPGGSERQHSVMNGLRALQNLAAAEDIILIHDGVRPFIDEGILQQSIDLAGSGVGALVAVQSKDTIKVVRDGVVISTPERSTLWQAQTPQSFRYGQILQAHQQAVQDNFVGTDDCSLFERSNEPVKIITGSYRNIKITTPEDLVLAEAFLSQQGGGQP</sequence>
<dbReference type="InterPro" id="IPR050088">
    <property type="entry name" value="IspD/TarI_cytidylyltransf_bact"/>
</dbReference>
<feature type="site" description="Positions MEP for the nucleophilic attack" evidence="7">
    <location>
        <position position="160"/>
    </location>
</feature>
<dbReference type="GO" id="GO:0050518">
    <property type="term" value="F:2-C-methyl-D-erythritol 4-phosphate cytidylyltransferase activity"/>
    <property type="evidence" value="ECO:0007669"/>
    <property type="project" value="UniProtKB-UniRule"/>
</dbReference>
<evidence type="ECO:0000256" key="5">
    <source>
        <dbReference type="ARBA" id="ARBA00022695"/>
    </source>
</evidence>
<accession>A0A1T4LSM0</accession>
<gene>
    <name evidence="7" type="primary">ispD</name>
    <name evidence="8" type="ORF">SAMN02745119_01033</name>
</gene>
<evidence type="ECO:0000256" key="7">
    <source>
        <dbReference type="HAMAP-Rule" id="MF_00108"/>
    </source>
</evidence>
<dbReference type="Proteomes" id="UP000190102">
    <property type="component" value="Unassembled WGS sequence"/>
</dbReference>
<keyword evidence="6 7" id="KW-0414">Isoprene biosynthesis</keyword>
<evidence type="ECO:0000256" key="2">
    <source>
        <dbReference type="ARBA" id="ARBA00004787"/>
    </source>
</evidence>
<dbReference type="NCBIfam" id="TIGR00453">
    <property type="entry name" value="ispD"/>
    <property type="match status" value="1"/>
</dbReference>
<feature type="site" description="Transition state stabilizer" evidence="7">
    <location>
        <position position="25"/>
    </location>
</feature>
<feature type="site" description="Positions MEP for the nucleophilic attack" evidence="7">
    <location>
        <position position="216"/>
    </location>
</feature>
<dbReference type="Pfam" id="PF01128">
    <property type="entry name" value="IspD"/>
    <property type="match status" value="1"/>
</dbReference>
<dbReference type="PROSITE" id="PS01295">
    <property type="entry name" value="ISPD"/>
    <property type="match status" value="1"/>
</dbReference>
<organism evidence="8 9">
    <name type="scientific">Trichlorobacter thiogenes</name>
    <dbReference type="NCBI Taxonomy" id="115783"/>
    <lineage>
        <taxon>Bacteria</taxon>
        <taxon>Pseudomonadati</taxon>
        <taxon>Thermodesulfobacteriota</taxon>
        <taxon>Desulfuromonadia</taxon>
        <taxon>Geobacterales</taxon>
        <taxon>Geobacteraceae</taxon>
        <taxon>Trichlorobacter</taxon>
    </lineage>
</organism>
<comment type="function">
    <text evidence="7">Catalyzes the formation of 4-diphosphocytidyl-2-C-methyl-D-erythritol from CTP and 2-C-methyl-D-erythritol 4-phosphate (MEP).</text>
</comment>
<dbReference type="HAMAP" id="MF_00108">
    <property type="entry name" value="IspD"/>
    <property type="match status" value="1"/>
</dbReference>
<dbReference type="SUPFAM" id="SSF53448">
    <property type="entry name" value="Nucleotide-diphospho-sugar transferases"/>
    <property type="match status" value="1"/>
</dbReference>
<dbReference type="GO" id="GO:0019288">
    <property type="term" value="P:isopentenyl diphosphate biosynthetic process, methylerythritol 4-phosphate pathway"/>
    <property type="evidence" value="ECO:0007669"/>
    <property type="project" value="UniProtKB-UniRule"/>
</dbReference>
<reference evidence="9" key="1">
    <citation type="submission" date="2017-02" db="EMBL/GenBank/DDBJ databases">
        <authorList>
            <person name="Varghese N."/>
            <person name="Submissions S."/>
        </authorList>
    </citation>
    <scope>NUCLEOTIDE SEQUENCE [LARGE SCALE GENOMIC DNA]</scope>
    <source>
        <strain evidence="9">ATCC BAA-34</strain>
    </source>
</reference>
<evidence type="ECO:0000256" key="1">
    <source>
        <dbReference type="ARBA" id="ARBA00001282"/>
    </source>
</evidence>
<evidence type="ECO:0000313" key="8">
    <source>
        <dbReference type="EMBL" id="SJZ57631.1"/>
    </source>
</evidence>
<comment type="catalytic activity">
    <reaction evidence="1 7">
        <text>2-C-methyl-D-erythritol 4-phosphate + CTP + H(+) = 4-CDP-2-C-methyl-D-erythritol + diphosphate</text>
        <dbReference type="Rhea" id="RHEA:13429"/>
        <dbReference type="ChEBI" id="CHEBI:15378"/>
        <dbReference type="ChEBI" id="CHEBI:33019"/>
        <dbReference type="ChEBI" id="CHEBI:37563"/>
        <dbReference type="ChEBI" id="CHEBI:57823"/>
        <dbReference type="ChEBI" id="CHEBI:58262"/>
        <dbReference type="EC" id="2.7.7.60"/>
    </reaction>
</comment>
<dbReference type="AlphaFoldDB" id="A0A1T4LSM0"/>
<dbReference type="UniPathway" id="UPA00056">
    <property type="reaction ID" value="UER00093"/>
</dbReference>
<dbReference type="Gene3D" id="3.90.550.10">
    <property type="entry name" value="Spore Coat Polysaccharide Biosynthesis Protein SpsA, Chain A"/>
    <property type="match status" value="1"/>
</dbReference>
<evidence type="ECO:0000256" key="6">
    <source>
        <dbReference type="ARBA" id="ARBA00023229"/>
    </source>
</evidence>
<proteinExistence type="inferred from homology"/>
<feature type="site" description="Transition state stabilizer" evidence="7">
    <location>
        <position position="18"/>
    </location>
</feature>
<dbReference type="InterPro" id="IPR034683">
    <property type="entry name" value="IspD/TarI"/>
</dbReference>
<name>A0A1T4LSM0_9BACT</name>
<keyword evidence="4 7" id="KW-0808">Transferase</keyword>
<dbReference type="RefSeq" id="WP_078789305.1">
    <property type="nucleotide sequence ID" value="NZ_FUWR01000003.1"/>
</dbReference>
<dbReference type="EMBL" id="FUWR01000003">
    <property type="protein sequence ID" value="SJZ57631.1"/>
    <property type="molecule type" value="Genomic_DNA"/>
</dbReference>
<dbReference type="FunFam" id="3.90.550.10:FF:000003">
    <property type="entry name" value="2-C-methyl-D-erythritol 4-phosphate cytidylyltransferase"/>
    <property type="match status" value="1"/>
</dbReference>
<protein>
    <recommendedName>
        <fullName evidence="7">2-C-methyl-D-erythritol 4-phosphate cytidylyltransferase</fullName>
        <ecNumber evidence="7">2.7.7.60</ecNumber>
    </recommendedName>
    <alternativeName>
        <fullName evidence="7">4-diphosphocytidyl-2C-methyl-D-erythritol synthase</fullName>
    </alternativeName>
    <alternativeName>
        <fullName evidence="7">MEP cytidylyltransferase</fullName>
        <shortName evidence="7">MCT</shortName>
    </alternativeName>
</protein>